<dbReference type="GO" id="GO:0005886">
    <property type="term" value="C:plasma membrane"/>
    <property type="evidence" value="ECO:0007669"/>
    <property type="project" value="UniProtKB-SubCell"/>
</dbReference>
<evidence type="ECO:0000256" key="1">
    <source>
        <dbReference type="ARBA" id="ARBA00004651"/>
    </source>
</evidence>
<evidence type="ECO:0000256" key="6">
    <source>
        <dbReference type="ARBA" id="ARBA00023136"/>
    </source>
</evidence>
<proteinExistence type="inferred from homology"/>
<evidence type="ECO:0000256" key="5">
    <source>
        <dbReference type="ARBA" id="ARBA00022989"/>
    </source>
</evidence>
<sequence>MACMDFSIDWREALFFTVSPLEIIVRGTVVYWSLFLLFRFVVRRDIGTMGIADLLLIVIVADAAQNGMAGKGDGVADAILLVITLIAWNRLIDFLSYKFPAFQRFAEAKKVMLVRDGVKLQENMRRENITDEELEAKYRQEGIESIDSVKALYLEADGKVSVIKKE</sequence>
<keyword evidence="3" id="KW-1003">Cell membrane</keyword>
<dbReference type="Proteomes" id="UP000256780">
    <property type="component" value="Chromosome CBM2587_b"/>
</dbReference>
<evidence type="ECO:0000256" key="7">
    <source>
        <dbReference type="SAM" id="Phobius"/>
    </source>
</evidence>
<dbReference type="InterPro" id="IPR023090">
    <property type="entry name" value="UPF0702_alpha/beta_dom_sf"/>
</dbReference>
<gene>
    <name evidence="9" type="ORF">CBM2587_B30008</name>
</gene>
<name>A0A975X7Z5_9BURK</name>
<evidence type="ECO:0000256" key="3">
    <source>
        <dbReference type="ARBA" id="ARBA00022475"/>
    </source>
</evidence>
<reference evidence="9 10" key="1">
    <citation type="submission" date="2018-01" db="EMBL/GenBank/DDBJ databases">
        <authorList>
            <person name="Clerissi C."/>
        </authorList>
    </citation>
    <scope>NUCLEOTIDE SEQUENCE [LARGE SCALE GENOMIC DNA]</scope>
    <source>
        <strain evidence="9">Cupriavidus sp. LMG 19464</strain>
    </source>
</reference>
<evidence type="ECO:0000256" key="2">
    <source>
        <dbReference type="ARBA" id="ARBA00006448"/>
    </source>
</evidence>
<dbReference type="AlphaFoldDB" id="A0A975X7Z5"/>
<keyword evidence="6 7" id="KW-0472">Membrane</keyword>
<comment type="similarity">
    <text evidence="2">Belongs to the UPF0702 family.</text>
</comment>
<dbReference type="PANTHER" id="PTHR34582">
    <property type="entry name" value="UPF0702 TRANSMEMBRANE PROTEIN YCAP"/>
    <property type="match status" value="1"/>
</dbReference>
<comment type="caution">
    <text evidence="9">The sequence shown here is derived from an EMBL/GenBank/DDBJ whole genome shotgun (WGS) entry which is preliminary data.</text>
</comment>
<evidence type="ECO:0000313" key="9">
    <source>
        <dbReference type="EMBL" id="SOY61958.1"/>
    </source>
</evidence>
<dbReference type="Gene3D" id="3.30.240.20">
    <property type="entry name" value="bsu07140 like domains"/>
    <property type="match status" value="1"/>
</dbReference>
<organism evidence="9 10">
    <name type="scientific">Cupriavidus taiwanensis</name>
    <dbReference type="NCBI Taxonomy" id="164546"/>
    <lineage>
        <taxon>Bacteria</taxon>
        <taxon>Pseudomonadati</taxon>
        <taxon>Pseudomonadota</taxon>
        <taxon>Betaproteobacteria</taxon>
        <taxon>Burkholderiales</taxon>
        <taxon>Burkholderiaceae</taxon>
        <taxon>Cupriavidus</taxon>
    </lineage>
</organism>
<feature type="transmembrane region" description="Helical" evidence="7">
    <location>
        <begin position="23"/>
        <end position="42"/>
    </location>
</feature>
<comment type="subcellular location">
    <subcellularLocation>
        <location evidence="1">Cell membrane</location>
        <topology evidence="1">Multi-pass membrane protein</topology>
    </subcellularLocation>
</comment>
<keyword evidence="5 7" id="KW-1133">Transmembrane helix</keyword>
<evidence type="ECO:0000259" key="8">
    <source>
        <dbReference type="Pfam" id="PF04239"/>
    </source>
</evidence>
<evidence type="ECO:0000256" key="4">
    <source>
        <dbReference type="ARBA" id="ARBA00022692"/>
    </source>
</evidence>
<protein>
    <recommendedName>
        <fullName evidence="8">YetF C-terminal domain-containing protein</fullName>
    </recommendedName>
</protein>
<accession>A0A975X7Z5</accession>
<dbReference type="Pfam" id="PF04239">
    <property type="entry name" value="DUF421"/>
    <property type="match status" value="1"/>
</dbReference>
<dbReference type="InterPro" id="IPR007353">
    <property type="entry name" value="DUF421"/>
</dbReference>
<dbReference type="PANTHER" id="PTHR34582:SF6">
    <property type="entry name" value="UPF0702 TRANSMEMBRANE PROTEIN YCAP"/>
    <property type="match status" value="1"/>
</dbReference>
<keyword evidence="4 7" id="KW-0812">Transmembrane</keyword>
<feature type="domain" description="YetF C-terminal" evidence="8">
    <location>
        <begin position="98"/>
        <end position="166"/>
    </location>
</feature>
<evidence type="ECO:0000313" key="10">
    <source>
        <dbReference type="Proteomes" id="UP000256780"/>
    </source>
</evidence>
<dbReference type="EMBL" id="OFSQ01000032">
    <property type="protein sequence ID" value="SOY61958.1"/>
    <property type="molecule type" value="Genomic_DNA"/>
</dbReference>